<protein>
    <recommendedName>
        <fullName evidence="1">N-acetyltransferase domain-containing protein</fullName>
    </recommendedName>
</protein>
<evidence type="ECO:0000313" key="3">
    <source>
        <dbReference type="Proteomes" id="UP000680750"/>
    </source>
</evidence>
<evidence type="ECO:0000259" key="1">
    <source>
        <dbReference type="PROSITE" id="PS51186"/>
    </source>
</evidence>
<organism evidence="2 3">
    <name type="scientific">Actinocatenispora sera</name>
    <dbReference type="NCBI Taxonomy" id="390989"/>
    <lineage>
        <taxon>Bacteria</taxon>
        <taxon>Bacillati</taxon>
        <taxon>Actinomycetota</taxon>
        <taxon>Actinomycetes</taxon>
        <taxon>Micromonosporales</taxon>
        <taxon>Micromonosporaceae</taxon>
        <taxon>Actinocatenispora</taxon>
    </lineage>
</organism>
<dbReference type="InterPro" id="IPR000182">
    <property type="entry name" value="GNAT_dom"/>
</dbReference>
<dbReference type="EMBL" id="AP023354">
    <property type="protein sequence ID" value="BCJ30870.1"/>
    <property type="molecule type" value="Genomic_DNA"/>
</dbReference>
<dbReference type="AlphaFoldDB" id="A0A810L5N4"/>
<dbReference type="InterPro" id="IPR016181">
    <property type="entry name" value="Acyl_CoA_acyltransferase"/>
</dbReference>
<sequence length="339" mass="34711">MRPGHLVVNDLTTPSFPTVSTRPVGRTVGGHISHAFGVLARQLARPGISPVVSAPVTDSDALFGALETFCDAVPRDRCRVERIAGFDLFVREGVPGHPFYARPALGAPAGTAADIAAVRARQRELGLPEAFEWVDETTPGLIEPARAAGLAVQLAPLMVLTTDAPPPVRIPVGATLRLLDPDDETFAADLAASAAVADLAFADGGTAVGAAGPAERDETTGTLDADRVAAEAELIRTGRHVRALAESPQGLEGAEALRGVVAAGSAGRVGPVAEVVGVGTLPVARRRGLGLAVTATVVRAVLAAGVRVVFLSADNEDVAALYARLGFTRIGTSCIAEPA</sequence>
<accession>A0A810L5N4</accession>
<evidence type="ECO:0000313" key="2">
    <source>
        <dbReference type="EMBL" id="BCJ30870.1"/>
    </source>
</evidence>
<dbReference type="PROSITE" id="PS51186">
    <property type="entry name" value="GNAT"/>
    <property type="match status" value="1"/>
</dbReference>
<feature type="domain" description="N-acetyltransferase" evidence="1">
    <location>
        <begin position="174"/>
        <end position="339"/>
    </location>
</feature>
<dbReference type="KEGG" id="aser:Asera_49780"/>
<dbReference type="Proteomes" id="UP000680750">
    <property type="component" value="Chromosome"/>
</dbReference>
<dbReference type="InterPro" id="IPR013653">
    <property type="entry name" value="GCN5-like_dom"/>
</dbReference>
<dbReference type="SUPFAM" id="SSF55729">
    <property type="entry name" value="Acyl-CoA N-acyltransferases (Nat)"/>
    <property type="match status" value="1"/>
</dbReference>
<keyword evidence="3" id="KW-1185">Reference proteome</keyword>
<proteinExistence type="predicted"/>
<dbReference type="GO" id="GO:0016747">
    <property type="term" value="F:acyltransferase activity, transferring groups other than amino-acyl groups"/>
    <property type="evidence" value="ECO:0007669"/>
    <property type="project" value="InterPro"/>
</dbReference>
<name>A0A810L5N4_9ACTN</name>
<dbReference type="Gene3D" id="3.40.630.30">
    <property type="match status" value="1"/>
</dbReference>
<gene>
    <name evidence="2" type="ORF">Asera_49780</name>
</gene>
<reference evidence="2" key="1">
    <citation type="submission" date="2020-08" db="EMBL/GenBank/DDBJ databases">
        <title>Whole genome shotgun sequence of Actinocatenispora sera NBRC 101916.</title>
        <authorList>
            <person name="Komaki H."/>
            <person name="Tamura T."/>
        </authorList>
    </citation>
    <scope>NUCLEOTIDE SEQUENCE</scope>
    <source>
        <strain evidence="2">NBRC 101916</strain>
    </source>
</reference>
<dbReference type="Pfam" id="PF08445">
    <property type="entry name" value="FR47"/>
    <property type="match status" value="1"/>
</dbReference>